<organism evidence="3 4">
    <name type="scientific">Brevifollis gellanilyticus</name>
    <dbReference type="NCBI Taxonomy" id="748831"/>
    <lineage>
        <taxon>Bacteria</taxon>
        <taxon>Pseudomonadati</taxon>
        <taxon>Verrucomicrobiota</taxon>
        <taxon>Verrucomicrobiia</taxon>
        <taxon>Verrucomicrobiales</taxon>
        <taxon>Verrucomicrobiaceae</taxon>
    </lineage>
</organism>
<dbReference type="GO" id="GO:0016491">
    <property type="term" value="F:oxidoreductase activity"/>
    <property type="evidence" value="ECO:0007669"/>
    <property type="project" value="UniProtKB-KW"/>
</dbReference>
<keyword evidence="1" id="KW-0560">Oxidoreductase</keyword>
<reference evidence="3 4" key="1">
    <citation type="submission" date="2019-07" db="EMBL/GenBank/DDBJ databases">
        <title>Whole genome shotgun sequence of Brevifollis gellanilyticus NBRC 108608.</title>
        <authorList>
            <person name="Hosoyama A."/>
            <person name="Uohara A."/>
            <person name="Ohji S."/>
            <person name="Ichikawa N."/>
        </authorList>
    </citation>
    <scope>NUCLEOTIDE SEQUENCE [LARGE SCALE GENOMIC DNA]</scope>
    <source>
        <strain evidence="3 4">NBRC 108608</strain>
    </source>
</reference>
<dbReference type="AlphaFoldDB" id="A0A512MIQ1"/>
<name>A0A512MIQ1_9BACT</name>
<dbReference type="SUPFAM" id="SSF51430">
    <property type="entry name" value="NAD(P)-linked oxidoreductase"/>
    <property type="match status" value="1"/>
</dbReference>
<keyword evidence="4" id="KW-1185">Reference proteome</keyword>
<dbReference type="Proteomes" id="UP000321577">
    <property type="component" value="Unassembled WGS sequence"/>
</dbReference>
<feature type="domain" description="NADP-dependent oxidoreductase" evidence="2">
    <location>
        <begin position="35"/>
        <end position="304"/>
    </location>
</feature>
<dbReference type="PANTHER" id="PTHR43364">
    <property type="entry name" value="NADH-SPECIFIC METHYLGLYOXAL REDUCTASE-RELATED"/>
    <property type="match status" value="1"/>
</dbReference>
<sequence length="315" mass="33824">MAPCLNQQQTARGVRFLKLMTITRITPAALPVSQIGLGCVTFGREIDEASSFALLDHALEHGVCHLDTAAAYGAGASEQILGRWLATRRPAERGVRISIATKVLPPYDDGALERSVEASLRRLGLEQVDLLYLHRWDESALRESAVSAMERLLQCGKVRALGVSNVGSAQLQALPPLFHAVQNNHNLAVSDVTPELRAVCAERGMSIITYSPLGAGFLTGKHRRGEGVPAGTRFDVIPGHQDVYFHEAAWRRLAHLEAVAARTGHAQAQLALAWALHQPGIASVLIGGRSPAHLDQALKALAFEEVAVLGALECA</sequence>
<dbReference type="PANTHER" id="PTHR43364:SF4">
    <property type="entry name" value="NAD(P)-LINKED OXIDOREDUCTASE SUPERFAMILY PROTEIN"/>
    <property type="match status" value="1"/>
</dbReference>
<dbReference type="InterPro" id="IPR020471">
    <property type="entry name" value="AKR"/>
</dbReference>
<protein>
    <submittedName>
        <fullName evidence="3">Aldo/keto reductase</fullName>
    </submittedName>
</protein>
<evidence type="ECO:0000313" key="4">
    <source>
        <dbReference type="Proteomes" id="UP000321577"/>
    </source>
</evidence>
<dbReference type="InterPro" id="IPR023210">
    <property type="entry name" value="NADP_OxRdtase_dom"/>
</dbReference>
<dbReference type="Gene3D" id="3.20.20.100">
    <property type="entry name" value="NADP-dependent oxidoreductase domain"/>
    <property type="match status" value="1"/>
</dbReference>
<accession>A0A512MIQ1</accession>
<dbReference type="EMBL" id="BKAG01000075">
    <property type="protein sequence ID" value="GEP46181.1"/>
    <property type="molecule type" value="Genomic_DNA"/>
</dbReference>
<evidence type="ECO:0000259" key="2">
    <source>
        <dbReference type="Pfam" id="PF00248"/>
    </source>
</evidence>
<comment type="caution">
    <text evidence="3">The sequence shown here is derived from an EMBL/GenBank/DDBJ whole genome shotgun (WGS) entry which is preliminary data.</text>
</comment>
<dbReference type="RefSeq" id="WP_146855813.1">
    <property type="nucleotide sequence ID" value="NZ_BKAG01000075.1"/>
</dbReference>
<dbReference type="InterPro" id="IPR036812">
    <property type="entry name" value="NAD(P)_OxRdtase_dom_sf"/>
</dbReference>
<gene>
    <name evidence="3" type="ORF">BGE01nite_54720</name>
</gene>
<evidence type="ECO:0000256" key="1">
    <source>
        <dbReference type="ARBA" id="ARBA00023002"/>
    </source>
</evidence>
<evidence type="ECO:0000313" key="3">
    <source>
        <dbReference type="EMBL" id="GEP46181.1"/>
    </source>
</evidence>
<dbReference type="InterPro" id="IPR050523">
    <property type="entry name" value="AKR_Detox_Biosynth"/>
</dbReference>
<dbReference type="PRINTS" id="PR00069">
    <property type="entry name" value="ALDKETRDTASE"/>
</dbReference>
<dbReference type="OrthoDB" id="9773828at2"/>
<proteinExistence type="predicted"/>
<dbReference type="Pfam" id="PF00248">
    <property type="entry name" value="Aldo_ket_red"/>
    <property type="match status" value="1"/>
</dbReference>